<accession>A0A2M9A4T2</accession>
<dbReference type="PROSITE" id="PS50283">
    <property type="entry name" value="NA_SOLUT_SYMP_3"/>
    <property type="match status" value="1"/>
</dbReference>
<feature type="transmembrane region" description="Helical" evidence="14">
    <location>
        <begin position="319"/>
        <end position="348"/>
    </location>
</feature>
<organism evidence="15 16">
    <name type="scientific">Hallerella succinigenes</name>
    <dbReference type="NCBI Taxonomy" id="1896222"/>
    <lineage>
        <taxon>Bacteria</taxon>
        <taxon>Pseudomonadati</taxon>
        <taxon>Fibrobacterota</taxon>
        <taxon>Fibrobacteria</taxon>
        <taxon>Fibrobacterales</taxon>
        <taxon>Fibrobacteraceae</taxon>
        <taxon>Hallerella</taxon>
    </lineage>
</organism>
<evidence type="ECO:0000256" key="12">
    <source>
        <dbReference type="ARBA" id="ARBA00033708"/>
    </source>
</evidence>
<dbReference type="RefSeq" id="WP_100424712.1">
    <property type="nucleotide sequence ID" value="NZ_PGEX01000001.1"/>
</dbReference>
<gene>
    <name evidence="15" type="ORF">BGX16_0576</name>
</gene>
<dbReference type="GO" id="GO:0005886">
    <property type="term" value="C:plasma membrane"/>
    <property type="evidence" value="ECO:0007669"/>
    <property type="project" value="UniProtKB-SubCell"/>
</dbReference>
<feature type="transmembrane region" description="Helical" evidence="14">
    <location>
        <begin position="435"/>
        <end position="454"/>
    </location>
</feature>
<dbReference type="AlphaFoldDB" id="A0A2M9A4T2"/>
<evidence type="ECO:0000256" key="4">
    <source>
        <dbReference type="ARBA" id="ARBA00022475"/>
    </source>
</evidence>
<evidence type="ECO:0000256" key="7">
    <source>
        <dbReference type="ARBA" id="ARBA00022989"/>
    </source>
</evidence>
<evidence type="ECO:0000256" key="14">
    <source>
        <dbReference type="RuleBase" id="RU366012"/>
    </source>
</evidence>
<feature type="transmembrane region" description="Helical" evidence="14">
    <location>
        <begin position="6"/>
        <end position="21"/>
    </location>
</feature>
<comment type="catalytic activity">
    <reaction evidence="12">
        <text>L-proline(in) + Na(+)(in) = L-proline(out) + Na(+)(out)</text>
        <dbReference type="Rhea" id="RHEA:28967"/>
        <dbReference type="ChEBI" id="CHEBI:29101"/>
        <dbReference type="ChEBI" id="CHEBI:60039"/>
    </reaction>
</comment>
<feature type="transmembrane region" description="Helical" evidence="14">
    <location>
        <begin position="279"/>
        <end position="299"/>
    </location>
</feature>
<evidence type="ECO:0000256" key="13">
    <source>
        <dbReference type="RuleBase" id="RU362091"/>
    </source>
</evidence>
<dbReference type="Pfam" id="PF00474">
    <property type="entry name" value="SSF"/>
    <property type="match status" value="1"/>
</dbReference>
<dbReference type="InterPro" id="IPR011851">
    <property type="entry name" value="Na/Pro_symporter"/>
</dbReference>
<keyword evidence="14" id="KW-0029">Amino-acid transport</keyword>
<name>A0A2M9A4T2_9BACT</name>
<keyword evidence="5 14" id="KW-0812">Transmembrane</keyword>
<evidence type="ECO:0000256" key="6">
    <source>
        <dbReference type="ARBA" id="ARBA00022847"/>
    </source>
</evidence>
<evidence type="ECO:0000313" key="15">
    <source>
        <dbReference type="EMBL" id="PJJ40643.1"/>
    </source>
</evidence>
<dbReference type="GO" id="GO:0031402">
    <property type="term" value="F:sodium ion binding"/>
    <property type="evidence" value="ECO:0007669"/>
    <property type="project" value="UniProtKB-UniRule"/>
</dbReference>
<sequence length="516" mass="56888">MTIMAIFILYLLMMLGIGFYFSRRANSLNSYYLGNRGMNKWVVAMSAQASDMSGWLLMGLPGAIYLSGLSEAWIGLGLVVGTYVNWKIVGRRLRKYTYYCNDSITLPDFFANRFRDKRGIIRVVSALFILIFFLFYTTSGFVSCGKLFSTIFGWEYTTSLWVGVIVVVGYTFLGGFLAVSWTDFVQGVLMLIALLLVPTIICEMNDGFAPTVDAMNQVNPYLMNIFTNASTGKAVTMISIVSSLAWGLGYFGMPHILVRFMSIKNPDEITHSRRIAMTWVVLSLGASILIAVFGRYYLMQQGIALDDPERVFLVVTQNLFPTVIAAIMMSAVLAAIMSTADSQLLVSASAFSNDLYKRLIHKNASNQELMLVSRGVVVAIALVAGYLAFQGRPGASSGFLDVVMSLVSFAWAGFGSTFGPIVLLALFWKRINLSGAISGMIVGGVVAFAWKFYFSGFSSDCSIFGLYELVPGFVLNFVTAVVVSLCTKKPSDEIVQEFERVDASRLSDLDLEKEVR</sequence>
<dbReference type="PANTHER" id="PTHR48086">
    <property type="entry name" value="SODIUM/PROLINE SYMPORTER-RELATED"/>
    <property type="match status" value="1"/>
</dbReference>
<dbReference type="NCBIfam" id="TIGR02121">
    <property type="entry name" value="Na_Pro_sym"/>
    <property type="match status" value="1"/>
</dbReference>
<reference evidence="15 16" key="1">
    <citation type="submission" date="2017-11" db="EMBL/GenBank/DDBJ databases">
        <title>Animal gut microbial communities from fecal samples from Wisconsin, USA.</title>
        <authorList>
            <person name="Neumann A."/>
        </authorList>
    </citation>
    <scope>NUCLEOTIDE SEQUENCE [LARGE SCALE GENOMIC DNA]</scope>
    <source>
        <strain evidence="15 16">UWS3</strain>
    </source>
</reference>
<dbReference type="PANTHER" id="PTHR48086:SF3">
    <property type="entry name" value="SODIUM_PROLINE SYMPORTER"/>
    <property type="match status" value="1"/>
</dbReference>
<keyword evidence="6 14" id="KW-0769">Symport</keyword>
<dbReference type="InterPro" id="IPR001734">
    <property type="entry name" value="Na/solute_symporter"/>
</dbReference>
<dbReference type="PROSITE" id="PS00457">
    <property type="entry name" value="NA_SOLUT_SYMP_2"/>
    <property type="match status" value="1"/>
</dbReference>
<evidence type="ECO:0000256" key="5">
    <source>
        <dbReference type="ARBA" id="ARBA00022692"/>
    </source>
</evidence>
<feature type="transmembrane region" description="Helical" evidence="14">
    <location>
        <begin position="158"/>
        <end position="177"/>
    </location>
</feature>
<keyword evidence="10 14" id="KW-0472">Membrane</keyword>
<dbReference type="InterPro" id="IPR050277">
    <property type="entry name" value="Sodium:Solute_Symporter"/>
</dbReference>
<dbReference type="InterPro" id="IPR018212">
    <property type="entry name" value="Na/solute_symporter_CS"/>
</dbReference>
<dbReference type="Proteomes" id="UP000231134">
    <property type="component" value="Unassembled WGS sequence"/>
</dbReference>
<dbReference type="GO" id="GO:0015824">
    <property type="term" value="P:proline transport"/>
    <property type="evidence" value="ECO:0007669"/>
    <property type="project" value="UniProtKB-UniRule"/>
</dbReference>
<evidence type="ECO:0000256" key="10">
    <source>
        <dbReference type="ARBA" id="ARBA00023136"/>
    </source>
</evidence>
<dbReference type="PROSITE" id="PS00456">
    <property type="entry name" value="NA_SOLUT_SYMP_1"/>
    <property type="match status" value="1"/>
</dbReference>
<comment type="function">
    <text evidence="14">Catalyzes the sodium-dependent uptake of extracellular L-proline.</text>
</comment>
<feature type="transmembrane region" description="Helical" evidence="14">
    <location>
        <begin position="369"/>
        <end position="389"/>
    </location>
</feature>
<dbReference type="GO" id="GO:0005298">
    <property type="term" value="F:proline:sodium symporter activity"/>
    <property type="evidence" value="ECO:0007669"/>
    <property type="project" value="UniProtKB-UniRule"/>
</dbReference>
<dbReference type="EMBL" id="PGEX01000001">
    <property type="protein sequence ID" value="PJJ40643.1"/>
    <property type="molecule type" value="Genomic_DNA"/>
</dbReference>
<evidence type="ECO:0000256" key="8">
    <source>
        <dbReference type="ARBA" id="ARBA00023053"/>
    </source>
</evidence>
<comment type="caution">
    <text evidence="15">The sequence shown here is derived from an EMBL/GenBank/DDBJ whole genome shotgun (WGS) entry which is preliminary data.</text>
</comment>
<feature type="transmembrane region" description="Helical" evidence="14">
    <location>
        <begin position="234"/>
        <end position="258"/>
    </location>
</feature>
<keyword evidence="3 14" id="KW-0813">Transport</keyword>
<evidence type="ECO:0000256" key="9">
    <source>
        <dbReference type="ARBA" id="ARBA00023065"/>
    </source>
</evidence>
<dbReference type="InterPro" id="IPR038377">
    <property type="entry name" value="Na/Glc_symporter_sf"/>
</dbReference>
<protein>
    <recommendedName>
        <fullName evidence="14">Sodium/proline symporter</fullName>
    </recommendedName>
    <alternativeName>
        <fullName evidence="14">Proline permease</fullName>
    </alternativeName>
</protein>
<dbReference type="NCBIfam" id="TIGR00813">
    <property type="entry name" value="sss"/>
    <property type="match status" value="1"/>
</dbReference>
<keyword evidence="4 14" id="KW-1003">Cell membrane</keyword>
<evidence type="ECO:0000256" key="11">
    <source>
        <dbReference type="ARBA" id="ARBA00023201"/>
    </source>
</evidence>
<feature type="transmembrane region" description="Helical" evidence="14">
    <location>
        <begin position="119"/>
        <end position="138"/>
    </location>
</feature>
<comment type="similarity">
    <text evidence="2 13">Belongs to the sodium:solute symporter (SSF) (TC 2.A.21) family.</text>
</comment>
<evidence type="ECO:0000256" key="1">
    <source>
        <dbReference type="ARBA" id="ARBA00004651"/>
    </source>
</evidence>
<evidence type="ECO:0000313" key="16">
    <source>
        <dbReference type="Proteomes" id="UP000231134"/>
    </source>
</evidence>
<dbReference type="OrthoDB" id="9810181at2"/>
<keyword evidence="16" id="KW-1185">Reference proteome</keyword>
<comment type="subcellular location">
    <subcellularLocation>
        <location evidence="1 14">Cell membrane</location>
        <topology evidence="1 14">Multi-pass membrane protein</topology>
    </subcellularLocation>
</comment>
<evidence type="ECO:0000256" key="3">
    <source>
        <dbReference type="ARBA" id="ARBA00022448"/>
    </source>
</evidence>
<keyword evidence="8 14" id="KW-0915">Sodium</keyword>
<keyword evidence="9 14" id="KW-0406">Ion transport</keyword>
<proteinExistence type="inferred from homology"/>
<keyword evidence="11 14" id="KW-0739">Sodium transport</keyword>
<dbReference type="Gene3D" id="1.20.1730.10">
    <property type="entry name" value="Sodium/glucose cotransporter"/>
    <property type="match status" value="1"/>
</dbReference>
<feature type="transmembrane region" description="Helical" evidence="14">
    <location>
        <begin position="466"/>
        <end position="486"/>
    </location>
</feature>
<dbReference type="CDD" id="cd11475">
    <property type="entry name" value="SLC5sbd_PutP"/>
    <property type="match status" value="1"/>
</dbReference>
<feature type="transmembrane region" description="Helical" evidence="14">
    <location>
        <begin position="184"/>
        <end position="201"/>
    </location>
</feature>
<evidence type="ECO:0000256" key="2">
    <source>
        <dbReference type="ARBA" id="ARBA00006434"/>
    </source>
</evidence>
<feature type="transmembrane region" description="Helical" evidence="14">
    <location>
        <begin position="64"/>
        <end position="86"/>
    </location>
</feature>
<keyword evidence="7 14" id="KW-1133">Transmembrane helix</keyword>
<feature type="transmembrane region" description="Helical" evidence="14">
    <location>
        <begin position="409"/>
        <end position="428"/>
    </location>
</feature>